<gene>
    <name evidence="2" type="ORF">J2851_005485</name>
</gene>
<evidence type="ECO:0000313" key="3">
    <source>
        <dbReference type="Proteomes" id="UP000781958"/>
    </source>
</evidence>
<protein>
    <recommendedName>
        <fullName evidence="4">DUF2934 domain-containing protein</fullName>
    </recommendedName>
</protein>
<comment type="caution">
    <text evidence="2">The sequence shown here is derived from an EMBL/GenBank/DDBJ whole genome shotgun (WGS) entry which is preliminary data.</text>
</comment>
<evidence type="ECO:0000313" key="2">
    <source>
        <dbReference type="EMBL" id="MBP2295674.1"/>
    </source>
</evidence>
<reference evidence="2 3" key="1">
    <citation type="submission" date="2021-03" db="EMBL/GenBank/DDBJ databases">
        <title>Genomic Encyclopedia of Type Strains, Phase III (KMG-III): the genomes of soil and plant-associated and newly described type strains.</title>
        <authorList>
            <person name="Whitman W."/>
        </authorList>
    </citation>
    <scope>NUCLEOTIDE SEQUENCE [LARGE SCALE GENOMIC DNA]</scope>
    <source>
        <strain evidence="2 3">IMMIB AFH-6</strain>
    </source>
</reference>
<feature type="region of interest" description="Disordered" evidence="1">
    <location>
        <begin position="72"/>
        <end position="105"/>
    </location>
</feature>
<dbReference type="RefSeq" id="WP_209770238.1">
    <property type="nucleotide sequence ID" value="NZ_JAGINP010000023.1"/>
</dbReference>
<evidence type="ECO:0000256" key="1">
    <source>
        <dbReference type="SAM" id="MobiDB-lite"/>
    </source>
</evidence>
<evidence type="ECO:0008006" key="4">
    <source>
        <dbReference type="Google" id="ProtNLM"/>
    </source>
</evidence>
<dbReference type="Proteomes" id="UP000781958">
    <property type="component" value="Unassembled WGS sequence"/>
</dbReference>
<dbReference type="InterPro" id="IPR021327">
    <property type="entry name" value="DUF2934"/>
</dbReference>
<sequence>MEHIIGKDDPRIRTRAYALWEQEGRPEGRHIDHWQQATREIAEEDAALGPDAGIQVPDNASERTLREAAEHLRGVDAHSHGHSQGRASANDPAEETATGWAGTRT</sequence>
<dbReference type="EMBL" id="JAGINP010000023">
    <property type="protein sequence ID" value="MBP2295674.1"/>
    <property type="molecule type" value="Genomic_DNA"/>
</dbReference>
<accession>A0ABS4SSY5</accession>
<name>A0ABS4SSY5_9PROT</name>
<dbReference type="Pfam" id="PF11154">
    <property type="entry name" value="DUF2934"/>
    <property type="match status" value="1"/>
</dbReference>
<organism evidence="2 3">
    <name type="scientific">Azospirillum rugosum</name>
    <dbReference type="NCBI Taxonomy" id="416170"/>
    <lineage>
        <taxon>Bacteria</taxon>
        <taxon>Pseudomonadati</taxon>
        <taxon>Pseudomonadota</taxon>
        <taxon>Alphaproteobacteria</taxon>
        <taxon>Rhodospirillales</taxon>
        <taxon>Azospirillaceae</taxon>
        <taxon>Azospirillum</taxon>
    </lineage>
</organism>
<proteinExistence type="predicted"/>
<keyword evidence="3" id="KW-1185">Reference proteome</keyword>